<evidence type="ECO:0000256" key="3">
    <source>
        <dbReference type="ARBA" id="ARBA00022475"/>
    </source>
</evidence>
<gene>
    <name evidence="9" type="ORF">PX52LOC_04183</name>
</gene>
<evidence type="ECO:0000256" key="2">
    <source>
        <dbReference type="ARBA" id="ARBA00005811"/>
    </source>
</evidence>
<dbReference type="GO" id="GO:0022857">
    <property type="term" value="F:transmembrane transporter activity"/>
    <property type="evidence" value="ECO:0007669"/>
    <property type="project" value="InterPro"/>
</dbReference>
<accession>A0A5C1AEM0</accession>
<evidence type="ECO:0000256" key="4">
    <source>
        <dbReference type="ARBA" id="ARBA00022692"/>
    </source>
</evidence>
<dbReference type="KEGG" id="lrs:PX52LOC_04183"/>
<dbReference type="InterPro" id="IPR003400">
    <property type="entry name" value="ExbD"/>
</dbReference>
<evidence type="ECO:0000256" key="7">
    <source>
        <dbReference type="RuleBase" id="RU003879"/>
    </source>
</evidence>
<organism evidence="9 10">
    <name type="scientific">Limnoglobus roseus</name>
    <dbReference type="NCBI Taxonomy" id="2598579"/>
    <lineage>
        <taxon>Bacteria</taxon>
        <taxon>Pseudomonadati</taxon>
        <taxon>Planctomycetota</taxon>
        <taxon>Planctomycetia</taxon>
        <taxon>Gemmatales</taxon>
        <taxon>Gemmataceae</taxon>
        <taxon>Limnoglobus</taxon>
    </lineage>
</organism>
<dbReference type="AlphaFoldDB" id="A0A5C1AEM0"/>
<keyword evidence="10" id="KW-1185">Reference proteome</keyword>
<evidence type="ECO:0000256" key="8">
    <source>
        <dbReference type="SAM" id="Phobius"/>
    </source>
</evidence>
<dbReference type="GO" id="GO:0015031">
    <property type="term" value="P:protein transport"/>
    <property type="evidence" value="ECO:0007669"/>
    <property type="project" value="UniProtKB-KW"/>
</dbReference>
<keyword evidence="6 8" id="KW-0472">Membrane</keyword>
<evidence type="ECO:0000256" key="5">
    <source>
        <dbReference type="ARBA" id="ARBA00022989"/>
    </source>
</evidence>
<keyword evidence="7" id="KW-0813">Transport</keyword>
<keyword evidence="5 8" id="KW-1133">Transmembrane helix</keyword>
<evidence type="ECO:0000313" key="9">
    <source>
        <dbReference type="EMBL" id="QEL17200.1"/>
    </source>
</evidence>
<comment type="subcellular location">
    <subcellularLocation>
        <location evidence="1">Cell membrane</location>
        <topology evidence="1">Single-pass membrane protein</topology>
    </subcellularLocation>
    <subcellularLocation>
        <location evidence="7">Cell membrane</location>
        <topology evidence="7">Single-pass type II membrane protein</topology>
    </subcellularLocation>
</comment>
<proteinExistence type="inferred from homology"/>
<evidence type="ECO:0000256" key="1">
    <source>
        <dbReference type="ARBA" id="ARBA00004162"/>
    </source>
</evidence>
<feature type="transmembrane region" description="Helical" evidence="8">
    <location>
        <begin position="79"/>
        <end position="99"/>
    </location>
</feature>
<evidence type="ECO:0000256" key="6">
    <source>
        <dbReference type="ARBA" id="ARBA00023136"/>
    </source>
</evidence>
<comment type="similarity">
    <text evidence="2 7">Belongs to the ExbD/TolR family.</text>
</comment>
<dbReference type="OrthoDB" id="278938at2"/>
<keyword evidence="7" id="KW-0653">Protein transport</keyword>
<keyword evidence="3" id="KW-1003">Cell membrane</keyword>
<reference evidence="10" key="1">
    <citation type="submission" date="2019-08" db="EMBL/GenBank/DDBJ databases">
        <title>Limnoglobus roseus gen. nov., sp. nov., a novel freshwater planctomycete with a giant genome from the family Gemmataceae.</title>
        <authorList>
            <person name="Kulichevskaya I.S."/>
            <person name="Naumoff D.G."/>
            <person name="Miroshnikov K."/>
            <person name="Ivanova A."/>
            <person name="Philippov D.A."/>
            <person name="Hakobyan A."/>
            <person name="Rijpstra I.C."/>
            <person name="Sinninghe Damste J.S."/>
            <person name="Liesack W."/>
            <person name="Dedysh S.N."/>
        </authorList>
    </citation>
    <scope>NUCLEOTIDE SEQUENCE [LARGE SCALE GENOMIC DNA]</scope>
    <source>
        <strain evidence="10">PX52</strain>
    </source>
</reference>
<protein>
    <submittedName>
        <fullName evidence="9">Biopolymer transport protein ExbD/TolR</fullName>
    </submittedName>
</protein>
<dbReference type="Pfam" id="PF02472">
    <property type="entry name" value="ExbD"/>
    <property type="match status" value="1"/>
</dbReference>
<dbReference type="PANTHER" id="PTHR30558:SF3">
    <property type="entry name" value="BIOPOLYMER TRANSPORT PROTEIN EXBD-RELATED"/>
    <property type="match status" value="1"/>
</dbReference>
<dbReference type="Gene3D" id="3.30.420.270">
    <property type="match status" value="1"/>
</dbReference>
<keyword evidence="4 7" id="KW-0812">Transmembrane</keyword>
<dbReference type="GO" id="GO:0005886">
    <property type="term" value="C:plasma membrane"/>
    <property type="evidence" value="ECO:0007669"/>
    <property type="project" value="UniProtKB-SubCell"/>
</dbReference>
<dbReference type="RefSeq" id="WP_149111843.1">
    <property type="nucleotide sequence ID" value="NZ_CP042425.1"/>
</dbReference>
<dbReference type="Proteomes" id="UP000324974">
    <property type="component" value="Chromosome"/>
</dbReference>
<name>A0A5C1AEM0_9BACT</name>
<sequence>MSWKVRPEGSETAVEVPTAQRVLDGIREGEWEPTDDVRGPADAAWVPIEEHVQFADAIAEMGAAPIEMPDETHLDMNPLIDVALVLLIFFILTTTYAVLRRTIDVPSEPEPDKGMGKQKRELQEVQERSFKVEAWLIDDRPRVKINDKIIEVEDLEKSLKDVMKATNHREMLLEFEGRVPWGVLAQIIDAAKAAEVTNITFKRKKAGG</sequence>
<dbReference type="EMBL" id="CP042425">
    <property type="protein sequence ID" value="QEL17200.1"/>
    <property type="molecule type" value="Genomic_DNA"/>
</dbReference>
<dbReference type="PANTHER" id="PTHR30558">
    <property type="entry name" value="EXBD MEMBRANE COMPONENT OF PMF-DRIVEN MACROMOLECULE IMPORT SYSTEM"/>
    <property type="match status" value="1"/>
</dbReference>
<evidence type="ECO:0000313" key="10">
    <source>
        <dbReference type="Proteomes" id="UP000324974"/>
    </source>
</evidence>